<accession>A0ABW7EV71</accession>
<dbReference type="Proteomes" id="UP001606300">
    <property type="component" value="Unassembled WGS sequence"/>
</dbReference>
<proteinExistence type="predicted"/>
<evidence type="ECO:0000313" key="2">
    <source>
        <dbReference type="EMBL" id="MFG6417373.1"/>
    </source>
</evidence>
<name>A0ABW7EV71_9BURK</name>
<gene>
    <name evidence="2" type="ORF">ACG02S_26155</name>
</gene>
<comment type="caution">
    <text evidence="2">The sequence shown here is derived from an EMBL/GenBank/DDBJ whole genome shotgun (WGS) entry which is preliminary data.</text>
</comment>
<sequence length="298" mass="32531">MKIWLGLASGVALILSGYFVWCSFSEVESTPPPSPPAKSRQPSSSDGTRDIQLQSANSVSPQVSDSSAHSIDRSPYTEKNLYPFLVKVQTQKTPGAWGAGRELLRACIVADLARHRFGGSVNASDTALRLQAREEVQRRCGETQALVNYVNQFAPAADDLSAQRFFSAVETLQDIYVHRNAAKIRAALEELASQGRMEAAESFLYQMNSWNGVSWKNEIGNFAIVVSAAVELAGASPGREREDIRLLSRCLSEGRCDYTYGALPDTVSSLDRARMEKTVIEIAGALRSGDVKRILGEP</sequence>
<protein>
    <submittedName>
        <fullName evidence="2">Uncharacterized protein</fullName>
    </submittedName>
</protein>
<feature type="region of interest" description="Disordered" evidence="1">
    <location>
        <begin position="28"/>
        <end position="49"/>
    </location>
</feature>
<organism evidence="2 3">
    <name type="scientific">Pelomonas dachongensis</name>
    <dbReference type="NCBI Taxonomy" id="3299029"/>
    <lineage>
        <taxon>Bacteria</taxon>
        <taxon>Pseudomonadati</taxon>
        <taxon>Pseudomonadota</taxon>
        <taxon>Betaproteobacteria</taxon>
        <taxon>Burkholderiales</taxon>
        <taxon>Sphaerotilaceae</taxon>
        <taxon>Roseateles</taxon>
    </lineage>
</organism>
<keyword evidence="3" id="KW-1185">Reference proteome</keyword>
<dbReference type="RefSeq" id="WP_394473431.1">
    <property type="nucleotide sequence ID" value="NZ_JBIGHY010000029.1"/>
</dbReference>
<reference evidence="2 3" key="1">
    <citation type="submission" date="2024-09" db="EMBL/GenBank/DDBJ databases">
        <title>Novel species of the genus Pelomonas and Roseateles isolated from streams.</title>
        <authorList>
            <person name="Lu H."/>
        </authorList>
    </citation>
    <scope>NUCLEOTIDE SEQUENCE [LARGE SCALE GENOMIC DNA]</scope>
    <source>
        <strain evidence="2 3">DC23W</strain>
    </source>
</reference>
<dbReference type="EMBL" id="JBIGHY010000029">
    <property type="protein sequence ID" value="MFG6417373.1"/>
    <property type="molecule type" value="Genomic_DNA"/>
</dbReference>
<evidence type="ECO:0000256" key="1">
    <source>
        <dbReference type="SAM" id="MobiDB-lite"/>
    </source>
</evidence>
<evidence type="ECO:0000313" key="3">
    <source>
        <dbReference type="Proteomes" id="UP001606300"/>
    </source>
</evidence>
<feature type="compositionally biased region" description="Polar residues" evidence="1">
    <location>
        <begin position="55"/>
        <end position="69"/>
    </location>
</feature>
<feature type="region of interest" description="Disordered" evidence="1">
    <location>
        <begin position="55"/>
        <end position="74"/>
    </location>
</feature>